<organism evidence="2 3">
    <name type="scientific">Panagrolaimus davidi</name>
    <dbReference type="NCBI Taxonomy" id="227884"/>
    <lineage>
        <taxon>Eukaryota</taxon>
        <taxon>Metazoa</taxon>
        <taxon>Ecdysozoa</taxon>
        <taxon>Nematoda</taxon>
        <taxon>Chromadorea</taxon>
        <taxon>Rhabditida</taxon>
        <taxon>Tylenchina</taxon>
        <taxon>Panagrolaimomorpha</taxon>
        <taxon>Panagrolaimoidea</taxon>
        <taxon>Panagrolaimidae</taxon>
        <taxon>Panagrolaimus</taxon>
    </lineage>
</organism>
<dbReference type="Proteomes" id="UP000887578">
    <property type="component" value="Unplaced"/>
</dbReference>
<name>A0A914QCK6_9BILA</name>
<dbReference type="WBParaSite" id="PDA_v2.g2943.t1">
    <property type="protein sequence ID" value="PDA_v2.g2943.t1"/>
    <property type="gene ID" value="PDA_v2.g2943"/>
</dbReference>
<sequence length="243" mass="28283">MSKELEKKYENYRETINELTPIINAQNELRLLCSFKKTFGYIITPAIYKESETPVSLENATTKKSDVKFKTEEGKTSKNEEISDNDKEIFMESNISDKSPSENSAFEFDCDKFFDFHQLSSFYGNPGPEFKSELSLDQGCQIPRKSKKSGNFPLISREFPFHNFGFDKKATNMEKIFRKLENLESIFREKIDQQNNLQTNDTAKIMKKLEILENLEIQFAEMKAENKAIKESIQQILESQLPF</sequence>
<dbReference type="AlphaFoldDB" id="A0A914QCK6"/>
<feature type="coiled-coil region" evidence="1">
    <location>
        <begin position="180"/>
        <end position="232"/>
    </location>
</feature>
<proteinExistence type="predicted"/>
<evidence type="ECO:0000256" key="1">
    <source>
        <dbReference type="SAM" id="Coils"/>
    </source>
</evidence>
<reference evidence="3" key="1">
    <citation type="submission" date="2022-11" db="UniProtKB">
        <authorList>
            <consortium name="WormBaseParasite"/>
        </authorList>
    </citation>
    <scope>IDENTIFICATION</scope>
</reference>
<protein>
    <submittedName>
        <fullName evidence="3">Uncharacterized protein</fullName>
    </submittedName>
</protein>
<accession>A0A914QCK6</accession>
<evidence type="ECO:0000313" key="2">
    <source>
        <dbReference type="Proteomes" id="UP000887578"/>
    </source>
</evidence>
<keyword evidence="1" id="KW-0175">Coiled coil</keyword>
<evidence type="ECO:0000313" key="3">
    <source>
        <dbReference type="WBParaSite" id="PDA_v2.g2943.t1"/>
    </source>
</evidence>
<keyword evidence="2" id="KW-1185">Reference proteome</keyword>